<protein>
    <submittedName>
        <fullName evidence="1">Uncharacterized protein</fullName>
    </submittedName>
</protein>
<reference evidence="1 2" key="1">
    <citation type="submission" date="2022-12" db="EMBL/GenBank/DDBJ databases">
        <title>Polyphasic characterization of Geotalea uranireducens NIT-SL11 newly isolated from a complex of sewage sludge and microbially reduced graphene oxide.</title>
        <authorList>
            <person name="Xie L."/>
            <person name="Yoshida N."/>
            <person name="Meng L."/>
        </authorList>
    </citation>
    <scope>NUCLEOTIDE SEQUENCE [LARGE SCALE GENOMIC DNA]</scope>
    <source>
        <strain evidence="1 2">NIT-SL11</strain>
    </source>
</reference>
<gene>
    <name evidence="1" type="ORF">GURASL_35640</name>
</gene>
<dbReference type="EMBL" id="AP027151">
    <property type="protein sequence ID" value="BDV44641.1"/>
    <property type="molecule type" value="Genomic_DNA"/>
</dbReference>
<dbReference type="RefSeq" id="WP_282000735.1">
    <property type="nucleotide sequence ID" value="NZ_AP027151.1"/>
</dbReference>
<evidence type="ECO:0000313" key="2">
    <source>
        <dbReference type="Proteomes" id="UP001317705"/>
    </source>
</evidence>
<evidence type="ECO:0000313" key="1">
    <source>
        <dbReference type="EMBL" id="BDV44641.1"/>
    </source>
</evidence>
<sequence>MPFTPHHDPIPAHLQGLFRHFADLRDGTHGPGAVSRADKEQLFAAAVDFLAPYARQALAELNAALLLCSGTITASGVTTAANGDVAAAWTLGWPEQQRANIPPITIQAFFGHGFHHPHLRGATVGVWPLNVFSDADAAAELATLRTIAAADLHNLVFQRDFRIVPAITRPAGETEER</sequence>
<keyword evidence="2" id="KW-1185">Reference proteome</keyword>
<organism evidence="1 2">
    <name type="scientific">Geotalea uraniireducens</name>
    <dbReference type="NCBI Taxonomy" id="351604"/>
    <lineage>
        <taxon>Bacteria</taxon>
        <taxon>Pseudomonadati</taxon>
        <taxon>Thermodesulfobacteriota</taxon>
        <taxon>Desulfuromonadia</taxon>
        <taxon>Geobacterales</taxon>
        <taxon>Geobacteraceae</taxon>
        <taxon>Geotalea</taxon>
    </lineage>
</organism>
<name>A0ABN6VWA2_9BACT</name>
<accession>A0ABN6VWA2</accession>
<proteinExistence type="predicted"/>
<dbReference type="Proteomes" id="UP001317705">
    <property type="component" value="Chromosome"/>
</dbReference>